<reference evidence="9" key="1">
    <citation type="submission" date="2020-05" db="EMBL/GenBank/DDBJ databases">
        <authorList>
            <person name="Chiriac C."/>
            <person name="Salcher M."/>
            <person name="Ghai R."/>
            <person name="Kavagutti S V."/>
        </authorList>
    </citation>
    <scope>NUCLEOTIDE SEQUENCE</scope>
</reference>
<evidence type="ECO:0000256" key="4">
    <source>
        <dbReference type="ARBA" id="ARBA00023235"/>
    </source>
</evidence>
<dbReference type="PANTHER" id="PTHR42839">
    <property type="entry name" value="ISOCHORISMATE SYNTHASE ENTC"/>
    <property type="match status" value="1"/>
</dbReference>
<dbReference type="SUPFAM" id="SSF56322">
    <property type="entry name" value="ADC synthase"/>
    <property type="match status" value="1"/>
</dbReference>
<dbReference type="PRINTS" id="PR00095">
    <property type="entry name" value="ANTSNTHASEI"/>
</dbReference>
<proteinExistence type="inferred from homology"/>
<dbReference type="InterPro" id="IPR005801">
    <property type="entry name" value="ADC_synthase"/>
</dbReference>
<dbReference type="InterPro" id="IPR019999">
    <property type="entry name" value="Anth_synth_I-like"/>
</dbReference>
<evidence type="ECO:0000256" key="2">
    <source>
        <dbReference type="ARBA" id="ARBA00005297"/>
    </source>
</evidence>
<dbReference type="InterPro" id="IPR004561">
    <property type="entry name" value="IsoChor_synthase"/>
</dbReference>
<dbReference type="EMBL" id="CAEZXA010000007">
    <property type="protein sequence ID" value="CAB4664716.1"/>
    <property type="molecule type" value="Genomic_DNA"/>
</dbReference>
<dbReference type="EMBL" id="CAEZZL010000029">
    <property type="protein sequence ID" value="CAB4759185.1"/>
    <property type="molecule type" value="Genomic_DNA"/>
</dbReference>
<evidence type="ECO:0000313" key="7">
    <source>
        <dbReference type="EMBL" id="CAB4367739.1"/>
    </source>
</evidence>
<dbReference type="InterPro" id="IPR015890">
    <property type="entry name" value="Chorismate_C"/>
</dbReference>
<gene>
    <name evidence="8" type="ORF">UFOPK2334_00174</name>
    <name evidence="9" type="ORF">UFOPK2870_00539</name>
    <name evidence="7" type="ORF">UFOPK4179_00528</name>
    <name evidence="10" type="ORF">UFOPK4293_00089</name>
</gene>
<dbReference type="NCBIfam" id="TIGR00543">
    <property type="entry name" value="isochor_syn"/>
    <property type="match status" value="1"/>
</dbReference>
<comment type="catalytic activity">
    <reaction evidence="1">
        <text>chorismate = isochorismate</text>
        <dbReference type="Rhea" id="RHEA:18985"/>
        <dbReference type="ChEBI" id="CHEBI:29748"/>
        <dbReference type="ChEBI" id="CHEBI:29780"/>
        <dbReference type="EC" id="5.4.4.2"/>
    </reaction>
</comment>
<dbReference type="PANTHER" id="PTHR42839:SF2">
    <property type="entry name" value="ISOCHORISMATE SYNTHASE ENTC"/>
    <property type="match status" value="1"/>
</dbReference>
<evidence type="ECO:0000313" key="10">
    <source>
        <dbReference type="EMBL" id="CAB5044244.1"/>
    </source>
</evidence>
<protein>
    <recommendedName>
        <fullName evidence="3">isochorismate synthase</fullName>
        <ecNumber evidence="3">5.4.4.2</ecNumber>
    </recommendedName>
    <alternativeName>
        <fullName evidence="5">Isochorismate mutase</fullName>
    </alternativeName>
</protein>
<evidence type="ECO:0000256" key="5">
    <source>
        <dbReference type="ARBA" id="ARBA00041564"/>
    </source>
</evidence>
<dbReference type="EMBL" id="CAETWZ010000036">
    <property type="protein sequence ID" value="CAB4367739.1"/>
    <property type="molecule type" value="Genomic_DNA"/>
</dbReference>
<dbReference type="GO" id="GO:0009697">
    <property type="term" value="P:salicylic acid biosynthetic process"/>
    <property type="evidence" value="ECO:0007669"/>
    <property type="project" value="TreeGrafter"/>
</dbReference>
<dbReference type="EMBL" id="CAFBQH010000003">
    <property type="protein sequence ID" value="CAB5044244.1"/>
    <property type="molecule type" value="Genomic_DNA"/>
</dbReference>
<accession>A0A6J6UIX5</accession>
<dbReference type="GO" id="GO:0008909">
    <property type="term" value="F:isochorismate synthase activity"/>
    <property type="evidence" value="ECO:0007669"/>
    <property type="project" value="UniProtKB-EC"/>
</dbReference>
<dbReference type="Pfam" id="PF00425">
    <property type="entry name" value="Chorismate_bind"/>
    <property type="match status" value="1"/>
</dbReference>
<evidence type="ECO:0000313" key="8">
    <source>
        <dbReference type="EMBL" id="CAB4664716.1"/>
    </source>
</evidence>
<organism evidence="9">
    <name type="scientific">freshwater metagenome</name>
    <dbReference type="NCBI Taxonomy" id="449393"/>
    <lineage>
        <taxon>unclassified sequences</taxon>
        <taxon>metagenomes</taxon>
        <taxon>ecological metagenomes</taxon>
    </lineage>
</organism>
<feature type="domain" description="Chorismate-utilising enzyme C-terminal" evidence="6">
    <location>
        <begin position="146"/>
        <end position="396"/>
    </location>
</feature>
<dbReference type="AlphaFoldDB" id="A0A6J6UIX5"/>
<evidence type="ECO:0000256" key="3">
    <source>
        <dbReference type="ARBA" id="ARBA00012824"/>
    </source>
</evidence>
<evidence type="ECO:0000259" key="6">
    <source>
        <dbReference type="Pfam" id="PF00425"/>
    </source>
</evidence>
<sequence>MMYRTIECVEPFDLNTVCRGDGFLFVRDGVGVAGRGITHTVSESDALTFLATLKPSTNTDSTLRDTGPILFGLVPFLPTESATFVLPTIIFRKTESSIPTVTLIGKDDSDLTDDVFHAAITTAINTPPPRPHSNSYRVSPRTAIGQYLDAVTSARDAVRAGDIDKAVIARDIEVHADDPIDVHAILLRLRASFGSSYRYCVNNIIGASPELLVSVDQSTVRSHPLAGTAPRTGDTATDKQLADELIASKKNQIEHRIVIDMVHDTLLPYCSYLDWEAEPSIVTVANVQHLGTSIEGALTDPPAHVFSLVRALCPTPALGGHPSGAAIALINQTEGLHRGYYGGAVGYMDAKGNGVFAVTIRCAEISQDNRTARLFAGGGIVADSDPYVELAETQAKFQAMLSAIVRP</sequence>
<name>A0A6J6UIX5_9ZZZZ</name>
<comment type="similarity">
    <text evidence="2">Belongs to the isochorismate synthase family.</text>
</comment>
<keyword evidence="4" id="KW-0413">Isomerase</keyword>
<evidence type="ECO:0000256" key="1">
    <source>
        <dbReference type="ARBA" id="ARBA00000799"/>
    </source>
</evidence>
<dbReference type="EC" id="5.4.4.2" evidence="3"/>
<evidence type="ECO:0000313" key="9">
    <source>
        <dbReference type="EMBL" id="CAB4759185.1"/>
    </source>
</evidence>
<dbReference type="Gene3D" id="3.60.120.10">
    <property type="entry name" value="Anthranilate synthase"/>
    <property type="match status" value="1"/>
</dbReference>